<reference evidence="5 6" key="1">
    <citation type="submission" date="2015-03" db="EMBL/GenBank/DDBJ databases">
        <authorList>
            <person name="Murphy D."/>
        </authorList>
    </citation>
    <scope>NUCLEOTIDE SEQUENCE [LARGE SCALE GENOMIC DNA]</scope>
    <source>
        <strain evidence="5 6">D16</strain>
    </source>
</reference>
<evidence type="ECO:0000256" key="2">
    <source>
        <dbReference type="ARBA" id="ARBA00022643"/>
    </source>
</evidence>
<evidence type="ECO:0000313" key="5">
    <source>
        <dbReference type="EMBL" id="CQD18432.1"/>
    </source>
</evidence>
<dbReference type="Gene3D" id="3.20.20.30">
    <property type="entry name" value="Luciferase-like domain"/>
    <property type="match status" value="1"/>
</dbReference>
<accession>A0A0U1DKX6</accession>
<evidence type="ECO:0000256" key="4">
    <source>
        <dbReference type="ARBA" id="ARBA00023033"/>
    </source>
</evidence>
<dbReference type="PANTHER" id="PTHR30011">
    <property type="entry name" value="ALKANESULFONATE MONOOXYGENASE-RELATED"/>
    <property type="match status" value="1"/>
</dbReference>
<dbReference type="Proteomes" id="UP000182227">
    <property type="component" value="Unassembled WGS sequence"/>
</dbReference>
<proteinExistence type="predicted"/>
<evidence type="ECO:0000256" key="1">
    <source>
        <dbReference type="ARBA" id="ARBA00022630"/>
    </source>
</evidence>
<dbReference type="SUPFAM" id="SSF51679">
    <property type="entry name" value="Bacterial luciferase-like"/>
    <property type="match status" value="1"/>
</dbReference>
<dbReference type="PANTHER" id="PTHR30011:SF16">
    <property type="entry name" value="C2H2 FINGER DOMAIN TRANSCRIPTION FACTOR (EUROFUNG)-RELATED"/>
    <property type="match status" value="1"/>
</dbReference>
<keyword evidence="3" id="KW-0560">Oxidoreductase</keyword>
<dbReference type="InterPro" id="IPR051260">
    <property type="entry name" value="Diverse_substr_monoxygenases"/>
</dbReference>
<gene>
    <name evidence="5" type="ORF">BN970_04068</name>
</gene>
<sequence length="212" mass="23351">MAEAIFEIDPTPEGRRAYYDDIKSRATNFGRNPDGVLIFPAFIPFIGETESIAREKQAFHNELADPISGLITLSVHTDHDFSGYDLDAPVEDVQVSGTQGLFDTARRVANRDNLTLRDVGKWYAQGVLLPQFVGTASQVADQIEESFAAGEADGFMVSAAQTPGTFNDFVDYVVPELQRRGLFRTEYTGETLRDHLGLTQLPRPQGISHAVA</sequence>
<dbReference type="GO" id="GO:0016705">
    <property type="term" value="F:oxidoreductase activity, acting on paired donors, with incorporation or reduction of molecular oxygen"/>
    <property type="evidence" value="ECO:0007669"/>
    <property type="project" value="InterPro"/>
</dbReference>
<keyword evidence="2" id="KW-0288">FMN</keyword>
<keyword evidence="4" id="KW-0503">Monooxygenase</keyword>
<organism evidence="5 6">
    <name type="scientific">Mycolicibacterium conceptionense</name>
    <dbReference type="NCBI Taxonomy" id="451644"/>
    <lineage>
        <taxon>Bacteria</taxon>
        <taxon>Bacillati</taxon>
        <taxon>Actinomycetota</taxon>
        <taxon>Actinomycetes</taxon>
        <taxon>Mycobacteriales</taxon>
        <taxon>Mycobacteriaceae</taxon>
        <taxon>Mycolicibacterium</taxon>
    </lineage>
</organism>
<dbReference type="GO" id="GO:0004497">
    <property type="term" value="F:monooxygenase activity"/>
    <property type="evidence" value="ECO:0007669"/>
    <property type="project" value="UniProtKB-KW"/>
</dbReference>
<dbReference type="AlphaFoldDB" id="A0A0U1DKX6"/>
<dbReference type="InterPro" id="IPR036661">
    <property type="entry name" value="Luciferase-like_sf"/>
</dbReference>
<keyword evidence="1" id="KW-0285">Flavoprotein</keyword>
<protein>
    <submittedName>
        <fullName evidence="5">Dibenzothiophene desulfurization enzyme A</fullName>
    </submittedName>
</protein>
<name>A0A0U1DKX6_9MYCO</name>
<evidence type="ECO:0000256" key="3">
    <source>
        <dbReference type="ARBA" id="ARBA00023002"/>
    </source>
</evidence>
<evidence type="ECO:0000313" key="6">
    <source>
        <dbReference type="Proteomes" id="UP000182227"/>
    </source>
</evidence>
<dbReference type="EMBL" id="CTEF01000003">
    <property type="protein sequence ID" value="CQD18432.1"/>
    <property type="molecule type" value="Genomic_DNA"/>
</dbReference>